<organism evidence="2 3">
    <name type="scientific">Candidatus Magasanikbacteria bacterium RIFOXYC2_FULL_42_28</name>
    <dbReference type="NCBI Taxonomy" id="1798704"/>
    <lineage>
        <taxon>Bacteria</taxon>
        <taxon>Candidatus Magasanikiibacteriota</taxon>
    </lineage>
</organism>
<reference evidence="2 3" key="1">
    <citation type="journal article" date="2016" name="Nat. Commun.">
        <title>Thousands of microbial genomes shed light on interconnected biogeochemical processes in an aquifer system.</title>
        <authorList>
            <person name="Anantharaman K."/>
            <person name="Brown C.T."/>
            <person name="Hug L.A."/>
            <person name="Sharon I."/>
            <person name="Castelle C.J."/>
            <person name="Probst A.J."/>
            <person name="Thomas B.C."/>
            <person name="Singh A."/>
            <person name="Wilkins M.J."/>
            <person name="Karaoz U."/>
            <person name="Brodie E.L."/>
            <person name="Williams K.H."/>
            <person name="Hubbard S.S."/>
            <person name="Banfield J.F."/>
        </authorList>
    </citation>
    <scope>NUCLEOTIDE SEQUENCE [LARGE SCALE GENOMIC DNA]</scope>
</reference>
<accession>A0A1F6NX03</accession>
<dbReference type="PROSITE" id="PS51354">
    <property type="entry name" value="GLUTAREDOXIN_2"/>
    <property type="match status" value="1"/>
</dbReference>
<feature type="transmembrane region" description="Helical" evidence="1">
    <location>
        <begin position="331"/>
        <end position="355"/>
    </location>
</feature>
<dbReference type="InterPro" id="IPR017937">
    <property type="entry name" value="Thioredoxin_CS"/>
</dbReference>
<evidence type="ECO:0000256" key="1">
    <source>
        <dbReference type="SAM" id="Phobius"/>
    </source>
</evidence>
<comment type="caution">
    <text evidence="2">The sequence shown here is derived from an EMBL/GenBank/DDBJ whole genome shotgun (WGS) entry which is preliminary data.</text>
</comment>
<dbReference type="AlphaFoldDB" id="A0A1F6NX03"/>
<protein>
    <submittedName>
        <fullName evidence="2">Uncharacterized protein</fullName>
    </submittedName>
</protein>
<gene>
    <name evidence="2" type="ORF">A3J93_04305</name>
</gene>
<evidence type="ECO:0000313" key="3">
    <source>
        <dbReference type="Proteomes" id="UP000177907"/>
    </source>
</evidence>
<feature type="transmembrane region" description="Helical" evidence="1">
    <location>
        <begin position="367"/>
        <end position="385"/>
    </location>
</feature>
<name>A0A1F6NX03_9BACT</name>
<feature type="transmembrane region" description="Helical" evidence="1">
    <location>
        <begin position="286"/>
        <end position="311"/>
    </location>
</feature>
<dbReference type="InterPro" id="IPR036249">
    <property type="entry name" value="Thioredoxin-like_sf"/>
</dbReference>
<dbReference type="PROSITE" id="PS00194">
    <property type="entry name" value="THIOREDOXIN_1"/>
    <property type="match status" value="1"/>
</dbReference>
<feature type="transmembrane region" description="Helical" evidence="1">
    <location>
        <begin position="225"/>
        <end position="245"/>
    </location>
</feature>
<keyword evidence="1" id="KW-1133">Transmembrane helix</keyword>
<evidence type="ECO:0000313" key="2">
    <source>
        <dbReference type="EMBL" id="OGH88457.1"/>
    </source>
</evidence>
<dbReference type="Gene3D" id="3.40.30.10">
    <property type="entry name" value="Glutaredoxin"/>
    <property type="match status" value="1"/>
</dbReference>
<dbReference type="EMBL" id="MFQZ01000002">
    <property type="protein sequence ID" value="OGH88457.1"/>
    <property type="molecule type" value="Genomic_DNA"/>
</dbReference>
<proteinExistence type="predicted"/>
<feature type="transmembrane region" description="Helical" evidence="1">
    <location>
        <begin position="197"/>
        <end position="219"/>
    </location>
</feature>
<dbReference type="STRING" id="1798704.A3J93_04305"/>
<feature type="transmembrane region" description="Helical" evidence="1">
    <location>
        <begin position="162"/>
        <end position="190"/>
    </location>
</feature>
<keyword evidence="1" id="KW-0812">Transmembrane</keyword>
<sequence length="393" mass="43804">MFKRLVIIFLTVIALAPTVVWTQPISSGPRADKVDFTLFHLETCPHCRAEIAFINSTLKPKYSEQVNFSLYELTEPASLEKLKEFVARIGAKTTSVPITFIDDKVFYGYSSDVSTGDDLIGAIEKAIKTHEKTQDNVVTDSGPKVNVPILGEINPQKFSLPLLTVVVGLLDGFNPCAMWVLLFLITLLLGMESRKRMLLLGGIFIITSGVVYFAFMAAWFNFITFIGSVFAIRALIGAVAVGIGGKNLYDFWKNRKADGVVCEVSNQSWNQKIFAKIKDIVHRQSLWWSVLGIILLGFSVNLVEMACSAGFPAIYTQVLAMSGIPTWQKYLYMVGYIIFYMLDDMIVFAVAMVTLKQKVFGTKYAKYTNLVAGALILILGVLLIFKPEWVMFS</sequence>
<dbReference type="SUPFAM" id="SSF52833">
    <property type="entry name" value="Thioredoxin-like"/>
    <property type="match status" value="1"/>
</dbReference>
<dbReference type="Proteomes" id="UP000177907">
    <property type="component" value="Unassembled WGS sequence"/>
</dbReference>
<keyword evidence="1" id="KW-0472">Membrane</keyword>